<sequence length="732" mass="81153">MDTAKALFVEQLVAALRENAAPSNNAITLPSSPPSPSAASDAGHSSENAAEDEKSTQEYTGLFLSGAAATDRHSREQLAREAYAQLQYDYPEVLDASIEALAELYRRIPAEDSSLEVATEVPITATLVDGVAFLNSYHGPSSMGSSSRRPIAPGSEVSGLLAASLLLRVFRMCLETPDDARVNALLSLLVLPDQSESIEQRDVSDAGGMKLEGVKEEEYVEKYAAQEDPDDLSEVYEGHLPDAVRAQSTHYMIDRHTAAKSAVSRTGQLQYLASRTFSSSFESVSMEKWEQWRLDDDLVAIMKLLIDHPETEGNQHDAASVALYGVRGEWSRYLYVLRDRVLRFPGSSRDALWQLQKLVVFFHGRQSAVTAANTVQQCAQPPQYVVYCVLAELAMSPEFHQGTVQRAQQSLASIVQELIPFIAEEIHQLAAAPNALTRPTKIAESGQNSENVADDDGGGDMLVAVVLQLLHFMLFASSNAKRTTETLHESGVLRTLLMLLPPASDSRERQQSRFQDKRWFPALLRFFGECALWHAGFATYVARVPKFTAILPMMREQCVVEELLFALAIYHHEVQIRTTSADWTLDVWKTFTSESLFPLQCESYVDAMKKLQDAVFLLACLEKVLVSLRRAMQKELQCSLQQIYSAFRRSFEYPEYVVADAARLQQFDPQENGGTSQDIDAAEKKKDRGQVEVLQFTALRNKLRQSVKSLLAALSLGSAMTSTGGRVSSKLD</sequence>
<gene>
    <name evidence="2" type="ORF">HBR001_LOCUS5396</name>
</gene>
<proteinExistence type="predicted"/>
<dbReference type="EMBL" id="CANTFL010001133">
    <property type="protein sequence ID" value="CAI5732045.1"/>
    <property type="molecule type" value="Genomic_DNA"/>
</dbReference>
<organism evidence="2 3">
    <name type="scientific">Hyaloperonospora brassicae</name>
    <name type="common">Brassica downy mildew</name>
    <name type="synonym">Peronospora brassicae</name>
    <dbReference type="NCBI Taxonomy" id="162125"/>
    <lineage>
        <taxon>Eukaryota</taxon>
        <taxon>Sar</taxon>
        <taxon>Stramenopiles</taxon>
        <taxon>Oomycota</taxon>
        <taxon>Peronosporomycetes</taxon>
        <taxon>Peronosporales</taxon>
        <taxon>Peronosporaceae</taxon>
        <taxon>Hyaloperonospora</taxon>
    </lineage>
</organism>
<name>A0AAV0U832_HYABA</name>
<dbReference type="AlphaFoldDB" id="A0AAV0U832"/>
<accession>A0AAV0U832</accession>
<evidence type="ECO:0000313" key="3">
    <source>
        <dbReference type="Proteomes" id="UP001162031"/>
    </source>
</evidence>
<feature type="compositionally biased region" description="Low complexity" evidence="1">
    <location>
        <begin position="37"/>
        <end position="46"/>
    </location>
</feature>
<evidence type="ECO:0000256" key="1">
    <source>
        <dbReference type="SAM" id="MobiDB-lite"/>
    </source>
</evidence>
<feature type="region of interest" description="Disordered" evidence="1">
    <location>
        <begin position="21"/>
        <end position="57"/>
    </location>
</feature>
<reference evidence="2" key="1">
    <citation type="submission" date="2022-12" db="EMBL/GenBank/DDBJ databases">
        <authorList>
            <person name="Webb A."/>
        </authorList>
    </citation>
    <scope>NUCLEOTIDE SEQUENCE</scope>
    <source>
        <strain evidence="2">Hp1</strain>
    </source>
</reference>
<dbReference type="Proteomes" id="UP001162031">
    <property type="component" value="Unassembled WGS sequence"/>
</dbReference>
<comment type="caution">
    <text evidence="2">The sequence shown here is derived from an EMBL/GenBank/DDBJ whole genome shotgun (WGS) entry which is preliminary data.</text>
</comment>
<protein>
    <submittedName>
        <fullName evidence="2">Uncharacterized protein</fullName>
    </submittedName>
</protein>
<keyword evidence="3" id="KW-1185">Reference proteome</keyword>
<evidence type="ECO:0000313" key="2">
    <source>
        <dbReference type="EMBL" id="CAI5732045.1"/>
    </source>
</evidence>